<reference evidence="2 3" key="1">
    <citation type="submission" date="2016-06" db="EMBL/GenBank/DDBJ databases">
        <authorList>
            <person name="Kjaerup R.B."/>
            <person name="Dalgaard T.S."/>
            <person name="Juul-Madsen H.R."/>
        </authorList>
    </citation>
    <scope>NUCLEOTIDE SEQUENCE [LARGE SCALE GENOMIC DNA]</scope>
    <source>
        <strain evidence="2">2</strain>
    </source>
</reference>
<feature type="chain" id="PRO_5008381998" description="Phosphate-selective porin O and P" evidence="1">
    <location>
        <begin position="30"/>
        <end position="371"/>
    </location>
</feature>
<feature type="signal peptide" evidence="1">
    <location>
        <begin position="1"/>
        <end position="29"/>
    </location>
</feature>
<organism evidence="2 3">
    <name type="scientific">Candidatus Propionivibrio aalborgensis</name>
    <dbReference type="NCBI Taxonomy" id="1860101"/>
    <lineage>
        <taxon>Bacteria</taxon>
        <taxon>Pseudomonadati</taxon>
        <taxon>Pseudomonadota</taxon>
        <taxon>Betaproteobacteria</taxon>
        <taxon>Rhodocyclales</taxon>
        <taxon>Rhodocyclaceae</taxon>
        <taxon>Propionivibrio</taxon>
    </lineage>
</organism>
<dbReference type="SUPFAM" id="SSF56935">
    <property type="entry name" value="Porins"/>
    <property type="match status" value="1"/>
</dbReference>
<sequence length="371" mass="41044">MKISLIDVNSRLGSICGAFLLTFIASANAEDFPALNGSIVLELNNRTTWVGPKHTQRNDLFLFAEANTALQLTENWLVRAIVTLEPLADPYPDKNRAFENEDVRWKDVFIQYDNGVAGFRGGRITADFGFAWYGAPGLEATTLAEDYAVWDRMGASGWYRLQSDTFGSTTVSASMYSLDTSLFSASWLNTRQQKTASRGGPSNTDSPTSFAVALYGTDIPKLPGLSWQLALLRQQVDFVTDSSGQRVYSVADEKGASANLQQRIAFDNGIDSTTVGEVVYLKDKGGIPGASGRYLIVGETLRYGRWRAQTALTTRWLDGASADSSRDRLFALTAGYDFTDRWSCDAVWRQARVFGETADSVRVRLRYQLPF</sequence>
<evidence type="ECO:0008006" key="4">
    <source>
        <dbReference type="Google" id="ProtNLM"/>
    </source>
</evidence>
<proteinExistence type="predicted"/>
<protein>
    <recommendedName>
        <fullName evidence="4">Phosphate-selective porin O and P</fullName>
    </recommendedName>
</protein>
<dbReference type="Proteomes" id="UP000199600">
    <property type="component" value="Unassembled WGS sequence"/>
</dbReference>
<evidence type="ECO:0000313" key="2">
    <source>
        <dbReference type="EMBL" id="SBT11204.1"/>
    </source>
</evidence>
<keyword evidence="1" id="KW-0732">Signal</keyword>
<evidence type="ECO:0000256" key="1">
    <source>
        <dbReference type="SAM" id="SignalP"/>
    </source>
</evidence>
<keyword evidence="3" id="KW-1185">Reference proteome</keyword>
<evidence type="ECO:0000313" key="3">
    <source>
        <dbReference type="Proteomes" id="UP000199600"/>
    </source>
</evidence>
<gene>
    <name evidence="2" type="ORF">PROAA_930031</name>
</gene>
<accession>A0A1A8Y239</accession>
<dbReference type="EMBL" id="FLQY01000399">
    <property type="protein sequence ID" value="SBT11204.1"/>
    <property type="molecule type" value="Genomic_DNA"/>
</dbReference>
<name>A0A1A8Y239_9RHOO</name>
<dbReference type="AlphaFoldDB" id="A0A1A8Y239"/>